<proteinExistence type="predicted"/>
<name>A0A8X6URV8_NEPPI</name>
<gene>
    <name evidence="1" type="ORF">NPIL_252971</name>
</gene>
<evidence type="ECO:0000313" key="2">
    <source>
        <dbReference type="Proteomes" id="UP000887013"/>
    </source>
</evidence>
<comment type="caution">
    <text evidence="1">The sequence shown here is derived from an EMBL/GenBank/DDBJ whole genome shotgun (WGS) entry which is preliminary data.</text>
</comment>
<organism evidence="1 2">
    <name type="scientific">Nephila pilipes</name>
    <name type="common">Giant wood spider</name>
    <name type="synonym">Nephila maculata</name>
    <dbReference type="NCBI Taxonomy" id="299642"/>
    <lineage>
        <taxon>Eukaryota</taxon>
        <taxon>Metazoa</taxon>
        <taxon>Ecdysozoa</taxon>
        <taxon>Arthropoda</taxon>
        <taxon>Chelicerata</taxon>
        <taxon>Arachnida</taxon>
        <taxon>Araneae</taxon>
        <taxon>Araneomorphae</taxon>
        <taxon>Entelegynae</taxon>
        <taxon>Araneoidea</taxon>
        <taxon>Nephilidae</taxon>
        <taxon>Nephila</taxon>
    </lineage>
</organism>
<accession>A0A8X6URV8</accession>
<evidence type="ECO:0000313" key="1">
    <source>
        <dbReference type="EMBL" id="GFU41903.1"/>
    </source>
</evidence>
<keyword evidence="2" id="KW-1185">Reference proteome</keyword>
<dbReference type="Proteomes" id="UP000887013">
    <property type="component" value="Unassembled WGS sequence"/>
</dbReference>
<dbReference type="AlphaFoldDB" id="A0A8X6URV8"/>
<reference evidence="1" key="1">
    <citation type="submission" date="2020-08" db="EMBL/GenBank/DDBJ databases">
        <title>Multicomponent nature underlies the extraordinary mechanical properties of spider dragline silk.</title>
        <authorList>
            <person name="Kono N."/>
            <person name="Nakamura H."/>
            <person name="Mori M."/>
            <person name="Yoshida Y."/>
            <person name="Ohtoshi R."/>
            <person name="Malay A.D."/>
            <person name="Moran D.A.P."/>
            <person name="Tomita M."/>
            <person name="Numata K."/>
            <person name="Arakawa K."/>
        </authorList>
    </citation>
    <scope>NUCLEOTIDE SEQUENCE</scope>
</reference>
<feature type="non-terminal residue" evidence="1">
    <location>
        <position position="54"/>
    </location>
</feature>
<sequence>MPQWSRPADIKSHSLLSLHQGLRTAGVLTTPGEVVLADSKRIKAWVRILNLTKM</sequence>
<dbReference type="EMBL" id="BMAW01035944">
    <property type="protein sequence ID" value="GFU41903.1"/>
    <property type="molecule type" value="Genomic_DNA"/>
</dbReference>
<protein>
    <submittedName>
        <fullName evidence="1">Uncharacterized protein</fullName>
    </submittedName>
</protein>